<feature type="region of interest" description="Disordered" evidence="1">
    <location>
        <begin position="173"/>
        <end position="197"/>
    </location>
</feature>
<dbReference type="OrthoDB" id="243127at2759"/>
<feature type="domain" description="PSP1 C-terminal" evidence="2">
    <location>
        <begin position="474"/>
        <end position="559"/>
    </location>
</feature>
<dbReference type="EMBL" id="JAEPRC010000200">
    <property type="protein sequence ID" value="KAG2204375.1"/>
    <property type="molecule type" value="Genomic_DNA"/>
</dbReference>
<dbReference type="InterPro" id="IPR007557">
    <property type="entry name" value="PSP1_C"/>
</dbReference>
<dbReference type="Pfam" id="PF04468">
    <property type="entry name" value="PSP1"/>
    <property type="match status" value="1"/>
</dbReference>
<feature type="compositionally biased region" description="Polar residues" evidence="1">
    <location>
        <begin position="62"/>
        <end position="98"/>
    </location>
</feature>
<evidence type="ECO:0000313" key="4">
    <source>
        <dbReference type="Proteomes" id="UP000650833"/>
    </source>
</evidence>
<dbReference type="AlphaFoldDB" id="A0A8H7R661"/>
<comment type="caution">
    <text evidence="3">The sequence shown here is derived from an EMBL/GenBank/DDBJ whole genome shotgun (WGS) entry which is preliminary data.</text>
</comment>
<accession>A0A8H7R661</accession>
<evidence type="ECO:0000256" key="1">
    <source>
        <dbReference type="SAM" id="MobiDB-lite"/>
    </source>
</evidence>
<dbReference type="NCBIfam" id="NF041131">
    <property type="entry name" value="RicT_YaaT_fam"/>
    <property type="match status" value="1"/>
</dbReference>
<proteinExistence type="predicted"/>
<dbReference type="InterPro" id="IPR047767">
    <property type="entry name" value="PSP1-like"/>
</dbReference>
<keyword evidence="4" id="KW-1185">Reference proteome</keyword>
<protein>
    <recommendedName>
        <fullName evidence="2">PSP1 C-terminal domain-containing protein</fullName>
    </recommendedName>
</protein>
<dbReference type="PANTHER" id="PTHR43830:SF3">
    <property type="entry name" value="PROTEIN PSP1"/>
    <property type="match status" value="1"/>
</dbReference>
<name>A0A8H7R661_9FUNG</name>
<feature type="compositionally biased region" description="Low complexity" evidence="1">
    <location>
        <begin position="178"/>
        <end position="194"/>
    </location>
</feature>
<dbReference type="Proteomes" id="UP000650833">
    <property type="component" value="Unassembled WGS sequence"/>
</dbReference>
<feature type="region of interest" description="Disordered" evidence="1">
    <location>
        <begin position="281"/>
        <end position="307"/>
    </location>
</feature>
<evidence type="ECO:0000259" key="2">
    <source>
        <dbReference type="PROSITE" id="PS51411"/>
    </source>
</evidence>
<evidence type="ECO:0000313" key="3">
    <source>
        <dbReference type="EMBL" id="KAG2204375.1"/>
    </source>
</evidence>
<gene>
    <name evidence="3" type="ORF">INT46_001542</name>
</gene>
<feature type="region of interest" description="Disordered" evidence="1">
    <location>
        <begin position="329"/>
        <end position="359"/>
    </location>
</feature>
<reference evidence="3" key="1">
    <citation type="submission" date="2020-12" db="EMBL/GenBank/DDBJ databases">
        <title>Metabolic potential, ecology and presence of endohyphal bacteria is reflected in genomic diversity of Mucoromycotina.</title>
        <authorList>
            <person name="Muszewska A."/>
            <person name="Okrasinska A."/>
            <person name="Steczkiewicz K."/>
            <person name="Drgas O."/>
            <person name="Orlowska M."/>
            <person name="Perlinska-Lenart U."/>
            <person name="Aleksandrzak-Piekarczyk T."/>
            <person name="Szatraj K."/>
            <person name="Zielenkiewicz U."/>
            <person name="Pilsyk S."/>
            <person name="Malc E."/>
            <person name="Mieczkowski P."/>
            <person name="Kruszewska J.S."/>
            <person name="Biernat P."/>
            <person name="Pawlowska J."/>
        </authorList>
    </citation>
    <scope>NUCLEOTIDE SEQUENCE</scope>
    <source>
        <strain evidence="3">CBS 226.32</strain>
    </source>
</reference>
<feature type="region of interest" description="Disordered" evidence="1">
    <location>
        <begin position="62"/>
        <end position="100"/>
    </location>
</feature>
<dbReference type="PROSITE" id="PS51411">
    <property type="entry name" value="PSP1_C"/>
    <property type="match status" value="1"/>
</dbReference>
<dbReference type="GO" id="GO:0005737">
    <property type="term" value="C:cytoplasm"/>
    <property type="evidence" value="ECO:0007669"/>
    <property type="project" value="TreeGrafter"/>
</dbReference>
<dbReference type="PANTHER" id="PTHR43830">
    <property type="entry name" value="PROTEIN PSP1"/>
    <property type="match status" value="1"/>
</dbReference>
<sequence length="575" mass="65257">MNKSDLRISNVNAIQTQPSGWKDNEDEAIDIFKDNSEDELDWKIVGSPSRRESFSVSRVLDGTTTSNNNHATISLSQAPSLINQPNFKRRSSTSSEKQWGSFGGFQWEGPSIFDEENVPAPKTSLPPNTLDQYHDPTAILATPMLPNVPLEPIYRQQRSFSFSMGQDPAFFGYDDYNSRNSNNNNNNNNSNNNSFLTPTLEEDDEEIDQFSSFDDAYLRSRSQSSNASFGIYPPGYWMNMNRRASLGFINSPLPIDNNSKDLLSQRRMSQPLNNIQEYSFPEIIPNGGPTDGINSSGSTSNQTPFLSCSSTSSINQLSDYLENTHIHRSSSSSLLQSQQQQQQHVIPETSSSTTVISSQQDTTSIGKGLLLHKLPPHIPLFMVEFKSGRTDFYYVSDPSFKLRIGDLVLVEADRGKDLGKVATNILTVNQVLLLQQSQQQQQQEQQHNNNSNRLNIDEEKTDDKKFAATDSHVKRIYRQATPDEVSLLLNKEQDEQRALTVCLQKIKNRKLPMEVVDAEFQWDRRKLTFYFIAERRIDFRELVRELFKIYKTRIWMCAVNSNISTKAVTSSSFSL</sequence>
<organism evidence="3 4">
    <name type="scientific">Mucor plumbeus</name>
    <dbReference type="NCBI Taxonomy" id="97098"/>
    <lineage>
        <taxon>Eukaryota</taxon>
        <taxon>Fungi</taxon>
        <taxon>Fungi incertae sedis</taxon>
        <taxon>Mucoromycota</taxon>
        <taxon>Mucoromycotina</taxon>
        <taxon>Mucoromycetes</taxon>
        <taxon>Mucorales</taxon>
        <taxon>Mucorineae</taxon>
        <taxon>Mucoraceae</taxon>
        <taxon>Mucor</taxon>
    </lineage>
</organism>
<feature type="region of interest" description="Disordered" evidence="1">
    <location>
        <begin position="439"/>
        <end position="461"/>
    </location>
</feature>
<feature type="compositionally biased region" description="Polar residues" evidence="1">
    <location>
        <begin position="292"/>
        <end position="307"/>
    </location>
</feature>